<comment type="catalytic activity">
    <reaction evidence="1">
        <text>ATP-dependent breakage, passage and rejoining of double-stranded DNA.</text>
        <dbReference type="EC" id="5.6.2.2"/>
    </reaction>
</comment>
<dbReference type="PANTHER" id="PTHR43493:SF5">
    <property type="entry name" value="DNA GYRASE SUBUNIT A, CHLOROPLASTIC_MITOCHONDRIAL"/>
    <property type="match status" value="1"/>
</dbReference>
<protein>
    <submittedName>
        <fullName evidence="5">DNA gyrase subunit A</fullName>
    </submittedName>
</protein>
<dbReference type="GO" id="GO:0034335">
    <property type="term" value="F:DNA negative supercoiling activity"/>
    <property type="evidence" value="ECO:0007669"/>
    <property type="project" value="UniProtKB-ARBA"/>
</dbReference>
<dbReference type="SUPFAM" id="SSF101904">
    <property type="entry name" value="GyrA/ParC C-terminal domain-like"/>
    <property type="match status" value="1"/>
</dbReference>
<evidence type="ECO:0000259" key="4">
    <source>
        <dbReference type="PROSITE" id="PS52040"/>
    </source>
</evidence>
<reference evidence="5 6" key="1">
    <citation type="journal article" date="2018" name="Nat. Biotechnol.">
        <title>A standardized bacterial taxonomy based on genome phylogeny substantially revises the tree of life.</title>
        <authorList>
            <person name="Parks D.H."/>
            <person name="Chuvochina M."/>
            <person name="Waite D.W."/>
            <person name="Rinke C."/>
            <person name="Skarshewski A."/>
            <person name="Chaumeil P.A."/>
            <person name="Hugenholtz P."/>
        </authorList>
    </citation>
    <scope>NUCLEOTIDE SEQUENCE [LARGE SCALE GENOMIC DNA]</scope>
    <source>
        <strain evidence="5">UBA12544</strain>
    </source>
</reference>
<dbReference type="AlphaFoldDB" id="A0A357VQC1"/>
<name>A0A357VQC1_9THEO</name>
<keyword evidence="3" id="KW-0175">Coiled coil</keyword>
<gene>
    <name evidence="5" type="ORF">DEA61_10105</name>
</gene>
<dbReference type="Pfam" id="PF03989">
    <property type="entry name" value="DNA_gyraseA_C"/>
    <property type="match status" value="6"/>
</dbReference>
<dbReference type="InterPro" id="IPR002205">
    <property type="entry name" value="Topo_IIA_dom_A"/>
</dbReference>
<accession>A0A357VQC1</accession>
<comment type="caution">
    <text evidence="2">Lacks conserved residue(s) required for the propagation of feature annotation.</text>
</comment>
<evidence type="ECO:0000256" key="3">
    <source>
        <dbReference type="SAM" id="Coils"/>
    </source>
</evidence>
<dbReference type="GO" id="GO:0005524">
    <property type="term" value="F:ATP binding"/>
    <property type="evidence" value="ECO:0007669"/>
    <property type="project" value="InterPro"/>
</dbReference>
<dbReference type="SUPFAM" id="SSF56719">
    <property type="entry name" value="Type II DNA topoisomerase"/>
    <property type="match status" value="1"/>
</dbReference>
<organism evidence="5 6">
    <name type="scientific">Caldanaerobacter subterraneus</name>
    <dbReference type="NCBI Taxonomy" id="911092"/>
    <lineage>
        <taxon>Bacteria</taxon>
        <taxon>Bacillati</taxon>
        <taxon>Bacillota</taxon>
        <taxon>Clostridia</taxon>
        <taxon>Thermoanaerobacterales</taxon>
        <taxon>Thermoanaerobacteraceae</taxon>
        <taxon>Caldanaerobacter</taxon>
    </lineage>
</organism>
<dbReference type="Gene3D" id="2.120.10.90">
    <property type="entry name" value="DNA gyrase/topoisomerase IV, subunit A, C-terminal"/>
    <property type="match status" value="1"/>
</dbReference>
<evidence type="ECO:0000256" key="2">
    <source>
        <dbReference type="PROSITE-ProRule" id="PRU01384"/>
    </source>
</evidence>
<dbReference type="PROSITE" id="PS52040">
    <property type="entry name" value="TOPO_IIA"/>
    <property type="match status" value="1"/>
</dbReference>
<dbReference type="RefSeq" id="WP_278429453.1">
    <property type="nucleotide sequence ID" value="NZ_DOLB01000151.1"/>
</dbReference>
<dbReference type="InterPro" id="IPR013760">
    <property type="entry name" value="Topo_IIA-like_dom_sf"/>
</dbReference>
<keyword evidence="2" id="KW-0238">DNA-binding</keyword>
<dbReference type="Pfam" id="PF00521">
    <property type="entry name" value="DNA_topoisoIV"/>
    <property type="match status" value="1"/>
</dbReference>
<dbReference type="GO" id="GO:0003677">
    <property type="term" value="F:DNA binding"/>
    <property type="evidence" value="ECO:0007669"/>
    <property type="project" value="UniProtKB-UniRule"/>
</dbReference>
<dbReference type="InterPro" id="IPR006691">
    <property type="entry name" value="GyrA/parC_rep"/>
</dbReference>
<evidence type="ECO:0000313" key="6">
    <source>
        <dbReference type="Proteomes" id="UP000264445"/>
    </source>
</evidence>
<dbReference type="PANTHER" id="PTHR43493">
    <property type="entry name" value="DNA GYRASE/TOPOISOMERASE SUBUNIT A"/>
    <property type="match status" value="1"/>
</dbReference>
<evidence type="ECO:0000256" key="1">
    <source>
        <dbReference type="ARBA" id="ARBA00000185"/>
    </source>
</evidence>
<dbReference type="GO" id="GO:0006265">
    <property type="term" value="P:DNA topological change"/>
    <property type="evidence" value="ECO:0007669"/>
    <property type="project" value="InterPro"/>
</dbReference>
<dbReference type="Gene3D" id="1.10.268.10">
    <property type="entry name" value="Topoisomerase, domain 3"/>
    <property type="match status" value="1"/>
</dbReference>
<dbReference type="EMBL" id="DOLB01000151">
    <property type="protein sequence ID" value="HBT50117.1"/>
    <property type="molecule type" value="Genomic_DNA"/>
</dbReference>
<dbReference type="GO" id="GO:0009330">
    <property type="term" value="C:DNA topoisomerase type II (double strand cut, ATP-hydrolyzing) complex"/>
    <property type="evidence" value="ECO:0007669"/>
    <property type="project" value="TreeGrafter"/>
</dbReference>
<feature type="domain" description="Topo IIA-type catalytic" evidence="4">
    <location>
        <begin position="1"/>
        <end position="101"/>
    </location>
</feature>
<feature type="non-terminal residue" evidence="5">
    <location>
        <position position="1"/>
    </location>
</feature>
<dbReference type="InterPro" id="IPR035516">
    <property type="entry name" value="Gyrase/topoIV_suA_C"/>
</dbReference>
<dbReference type="FunFam" id="2.120.10.90:FF:000004">
    <property type="entry name" value="DNA gyrase subunit A"/>
    <property type="match status" value="1"/>
</dbReference>
<proteinExistence type="predicted"/>
<dbReference type="InterPro" id="IPR013757">
    <property type="entry name" value="Topo_IIA_A_a_sf"/>
</dbReference>
<dbReference type="GO" id="GO:0005737">
    <property type="term" value="C:cytoplasm"/>
    <property type="evidence" value="ECO:0007669"/>
    <property type="project" value="TreeGrafter"/>
</dbReference>
<dbReference type="Proteomes" id="UP000264445">
    <property type="component" value="Unassembled WGS sequence"/>
</dbReference>
<evidence type="ECO:0000313" key="5">
    <source>
        <dbReference type="EMBL" id="HBT50117.1"/>
    </source>
</evidence>
<feature type="coiled-coil region" evidence="3">
    <location>
        <begin position="39"/>
        <end position="80"/>
    </location>
</feature>
<sequence length="411" mass="46559">SSKTEAIAKENLMKRFGLSDKQAQAIVDMRLGRLTGLERQKVEDELKELIEKIKELKEILADERKVLEIIKKELLEIKNKYASPRKTVIVAKEEELDFEDLVQLEDVVVTMTHYGYIKRMPLDTYKSQKRGGKGILGISTREDDFVEDIFITTTHDRLLFFTNKGKVYSLRTIDIPESGRQAKGTAIVNLIQISQGEKVTAVIPLKKSDDIKYVLMCTKKGIIKKTSIEEFKSIKRNGIIAITLDENDELINVKLTNGEREVIIGTAKGYAIRFNEKDVRPMGRVARGVMAISLREDDEVVEMDLVHPDGEVLTVTEKGFGKRTDLEEYRIQGRAGKGIIAMKLSKKTGKLVSIRCVQPEDEFMIISANGILIRMKVKDISKMHRDTQGVTLMKLEDGDRVVSTARIKSEE</sequence>
<comment type="caution">
    <text evidence="5">The sequence shown here is derived from an EMBL/GenBank/DDBJ whole genome shotgun (WGS) entry which is preliminary data.</text>
</comment>
<dbReference type="InterPro" id="IPR050220">
    <property type="entry name" value="Type_II_DNA_Topoisomerases"/>
</dbReference>